<feature type="chain" id="PRO_5013244668" evidence="9">
    <location>
        <begin position="24"/>
        <end position="450"/>
    </location>
</feature>
<comment type="subcellular location">
    <subcellularLocation>
        <location evidence="1">Cell outer membrane</location>
    </subcellularLocation>
</comment>
<keyword evidence="7" id="KW-0998">Cell outer membrane</keyword>
<protein>
    <submittedName>
        <fullName evidence="10">Outer membrane protein TolC</fullName>
    </submittedName>
</protein>
<organism evidence="10 11">
    <name type="scientific">Sinomicrobium oceani</name>
    <dbReference type="NCBI Taxonomy" id="1150368"/>
    <lineage>
        <taxon>Bacteria</taxon>
        <taxon>Pseudomonadati</taxon>
        <taxon>Bacteroidota</taxon>
        <taxon>Flavobacteriia</taxon>
        <taxon>Flavobacteriales</taxon>
        <taxon>Flavobacteriaceae</taxon>
        <taxon>Sinomicrobium</taxon>
    </lineage>
</organism>
<dbReference type="GO" id="GO:0015288">
    <property type="term" value="F:porin activity"/>
    <property type="evidence" value="ECO:0007669"/>
    <property type="project" value="TreeGrafter"/>
</dbReference>
<evidence type="ECO:0000256" key="1">
    <source>
        <dbReference type="ARBA" id="ARBA00004442"/>
    </source>
</evidence>
<sequence>MKIIKKLLVLFGVFFNTCLQVNAQESKELSLKEALNYALENKAEAKKAQLELTKSDYLIQEKRAEIMPTIALDGSLINNPILQETALPGEILGEPGTVIMAPLGQKWNADGGVNLTQKLFDQSVFIGLKAAKSTREFYQINQKLTEETLIEKVASQYYSTLILQANLAAVDTTYQNTVKIQHIINNQFENGLAKEIDVKRIQVKVANLEAQRQELQNSIQISKNTLKLLTGLPMETLITLTSEPVPLLPLSEKETFDVSSLNAYQSLVKEKALRNYALQESKAANYPTLSLSAQYHYQGLGDTFPIGKGEARQVYWTDYSSIALNLHIPVFSGFRTRAKVRQAQLDVEAIQLDIADKKLSLRADFENAKNQIRNSEITIENQQQNVVLAKEVVEDIQNNYTNGLAPLTDVLDAETSLIEAQNNYNKAILDYRLAQLEYLKSKGELQTLLK</sequence>
<keyword evidence="5" id="KW-0812">Transmembrane</keyword>
<reference evidence="10 11" key="1">
    <citation type="submission" date="2016-11" db="EMBL/GenBank/DDBJ databases">
        <authorList>
            <person name="Jaros S."/>
            <person name="Januszkiewicz K."/>
            <person name="Wedrychowicz H."/>
        </authorList>
    </citation>
    <scope>NUCLEOTIDE SEQUENCE [LARGE SCALE GENOMIC DNA]</scope>
    <source>
        <strain evidence="10 11">CGMCC 1.12145</strain>
    </source>
</reference>
<dbReference type="Proteomes" id="UP000182248">
    <property type="component" value="Unassembled WGS sequence"/>
</dbReference>
<feature type="coiled-coil region" evidence="8">
    <location>
        <begin position="365"/>
        <end position="399"/>
    </location>
</feature>
<proteinExistence type="inferred from homology"/>
<dbReference type="InterPro" id="IPR003423">
    <property type="entry name" value="OMP_efflux"/>
</dbReference>
<keyword evidence="3" id="KW-0813">Transport</keyword>
<evidence type="ECO:0000256" key="6">
    <source>
        <dbReference type="ARBA" id="ARBA00023136"/>
    </source>
</evidence>
<keyword evidence="11" id="KW-1185">Reference proteome</keyword>
<dbReference type="PANTHER" id="PTHR30026">
    <property type="entry name" value="OUTER MEMBRANE PROTEIN TOLC"/>
    <property type="match status" value="1"/>
</dbReference>
<dbReference type="Gene3D" id="1.20.1600.10">
    <property type="entry name" value="Outer membrane efflux proteins (OEP)"/>
    <property type="match status" value="1"/>
</dbReference>
<dbReference type="EMBL" id="FPJE01000032">
    <property type="protein sequence ID" value="SFW74382.1"/>
    <property type="molecule type" value="Genomic_DNA"/>
</dbReference>
<evidence type="ECO:0000256" key="4">
    <source>
        <dbReference type="ARBA" id="ARBA00022452"/>
    </source>
</evidence>
<evidence type="ECO:0000313" key="10">
    <source>
        <dbReference type="EMBL" id="SFW74382.1"/>
    </source>
</evidence>
<keyword evidence="4" id="KW-1134">Transmembrane beta strand</keyword>
<keyword evidence="9" id="KW-0732">Signal</keyword>
<evidence type="ECO:0000256" key="7">
    <source>
        <dbReference type="ARBA" id="ARBA00023237"/>
    </source>
</evidence>
<dbReference type="RefSeq" id="WP_072319120.1">
    <property type="nucleotide sequence ID" value="NZ_FPJE01000032.1"/>
</dbReference>
<evidence type="ECO:0000256" key="3">
    <source>
        <dbReference type="ARBA" id="ARBA00022448"/>
    </source>
</evidence>
<dbReference type="Pfam" id="PF02321">
    <property type="entry name" value="OEP"/>
    <property type="match status" value="2"/>
</dbReference>
<dbReference type="PANTHER" id="PTHR30026:SF20">
    <property type="entry name" value="OUTER MEMBRANE PROTEIN TOLC"/>
    <property type="match status" value="1"/>
</dbReference>
<comment type="similarity">
    <text evidence="2">Belongs to the outer membrane factor (OMF) (TC 1.B.17) family.</text>
</comment>
<accession>A0A1K1RQP4</accession>
<dbReference type="GO" id="GO:1990281">
    <property type="term" value="C:efflux pump complex"/>
    <property type="evidence" value="ECO:0007669"/>
    <property type="project" value="TreeGrafter"/>
</dbReference>
<dbReference type="SUPFAM" id="SSF56954">
    <property type="entry name" value="Outer membrane efflux proteins (OEP)"/>
    <property type="match status" value="1"/>
</dbReference>
<feature type="coiled-coil region" evidence="8">
    <location>
        <begin position="198"/>
        <end position="225"/>
    </location>
</feature>
<dbReference type="InterPro" id="IPR051906">
    <property type="entry name" value="TolC-like"/>
</dbReference>
<keyword evidence="6" id="KW-0472">Membrane</keyword>
<evidence type="ECO:0000256" key="8">
    <source>
        <dbReference type="SAM" id="Coils"/>
    </source>
</evidence>
<dbReference type="GO" id="GO:0009279">
    <property type="term" value="C:cell outer membrane"/>
    <property type="evidence" value="ECO:0007669"/>
    <property type="project" value="UniProtKB-SubCell"/>
</dbReference>
<dbReference type="OrthoDB" id="367883at2"/>
<evidence type="ECO:0000313" key="11">
    <source>
        <dbReference type="Proteomes" id="UP000182248"/>
    </source>
</evidence>
<name>A0A1K1RQP4_9FLAO</name>
<evidence type="ECO:0000256" key="5">
    <source>
        <dbReference type="ARBA" id="ARBA00022692"/>
    </source>
</evidence>
<feature type="signal peptide" evidence="9">
    <location>
        <begin position="1"/>
        <end position="23"/>
    </location>
</feature>
<keyword evidence="8" id="KW-0175">Coiled coil</keyword>
<evidence type="ECO:0000256" key="2">
    <source>
        <dbReference type="ARBA" id="ARBA00007613"/>
    </source>
</evidence>
<evidence type="ECO:0000256" key="9">
    <source>
        <dbReference type="SAM" id="SignalP"/>
    </source>
</evidence>
<dbReference type="AlphaFoldDB" id="A0A1K1RQP4"/>
<dbReference type="GO" id="GO:0015562">
    <property type="term" value="F:efflux transmembrane transporter activity"/>
    <property type="evidence" value="ECO:0007669"/>
    <property type="project" value="InterPro"/>
</dbReference>
<gene>
    <name evidence="10" type="ORF">SAMN02927921_03885</name>
</gene>
<dbReference type="STRING" id="1150368.SAMN02927921_03885"/>